<protein>
    <recommendedName>
        <fullName evidence="5">Membrane protein involved in the export of O-antigen and teichoic acid</fullName>
    </recommendedName>
</protein>
<feature type="transmembrane region" description="Helical" evidence="2">
    <location>
        <begin position="112"/>
        <end position="129"/>
    </location>
</feature>
<feature type="transmembrane region" description="Helical" evidence="2">
    <location>
        <begin position="298"/>
        <end position="319"/>
    </location>
</feature>
<evidence type="ECO:0000256" key="2">
    <source>
        <dbReference type="SAM" id="Phobius"/>
    </source>
</evidence>
<evidence type="ECO:0000256" key="1">
    <source>
        <dbReference type="SAM" id="MobiDB-lite"/>
    </source>
</evidence>
<feature type="region of interest" description="Disordered" evidence="1">
    <location>
        <begin position="195"/>
        <end position="216"/>
    </location>
</feature>
<sequence length="471" mass="52522">MNTAWQLWLQLFRRVPVLVVLGNVLRLAALYFAVQWLRGEPRLAPLTAWLFGMASWVWHIGQGFNLRSICIPESFLLPQFRRRLLEYGAIDIAIWVLLPLLFVFILKLPYTLLIASILPLVPAFGLLMGSNPRASVFIWPVFIVLGWAPRFFVELTDDALHSPLTPLLILALTALLLRFSLAPLLRIEDREADTSPLESTGLNRGSTRHAPGEPQRLGRLGKRLNALYDWTSQRAMNRALAGYSRRPDLAHRMLLVRRLLLPHDNPEAIALRIILVAVIVSFYFLAMLHRQRVEPAVIGAYTIMLSLSRFPQLNIGMALMRPNMADLYLTLAPETRAEYQKTISDALLILVPISMLTALTYTALGAVLVHAADPWHMLFVALIVSAAASLAALSLHLIGPESRTGRSIANLVILFGVMAVYWGGYWLVGATGYLIGGGVLAVVTLGFALTVWFAAQREYQQRAPRFDAPIG</sequence>
<evidence type="ECO:0008006" key="5">
    <source>
        <dbReference type="Google" id="ProtNLM"/>
    </source>
</evidence>
<evidence type="ECO:0000313" key="4">
    <source>
        <dbReference type="Proteomes" id="UP001430149"/>
    </source>
</evidence>
<feature type="transmembrane region" description="Helical" evidence="2">
    <location>
        <begin position="165"/>
        <end position="185"/>
    </location>
</feature>
<keyword evidence="2" id="KW-0812">Transmembrane</keyword>
<feature type="compositionally biased region" description="Polar residues" evidence="1">
    <location>
        <begin position="196"/>
        <end position="205"/>
    </location>
</feature>
<dbReference type="RefSeq" id="WP_204678357.1">
    <property type="nucleotide sequence ID" value="NZ_BSNR01000028.1"/>
</dbReference>
<gene>
    <name evidence="3" type="ORF">ISP19_00450</name>
</gene>
<keyword evidence="2" id="KW-1133">Transmembrane helix</keyword>
<feature type="transmembrane region" description="Helical" evidence="2">
    <location>
        <begin position="84"/>
        <end position="106"/>
    </location>
</feature>
<dbReference type="EMBL" id="JADIKE010000016">
    <property type="protein sequence ID" value="MBM7123832.1"/>
    <property type="molecule type" value="Genomic_DNA"/>
</dbReference>
<feature type="transmembrane region" description="Helical" evidence="2">
    <location>
        <begin position="46"/>
        <end position="64"/>
    </location>
</feature>
<proteinExistence type="predicted"/>
<reference evidence="3" key="1">
    <citation type="submission" date="2020-10" db="EMBL/GenBank/DDBJ databases">
        <title>Phylogeny of dyella-like bacteria.</title>
        <authorList>
            <person name="Fu J."/>
        </authorList>
    </citation>
    <scope>NUCLEOTIDE SEQUENCE</scope>
    <source>
        <strain evidence="3">DHOC52</strain>
    </source>
</reference>
<evidence type="ECO:0000313" key="3">
    <source>
        <dbReference type="EMBL" id="MBM7123832.1"/>
    </source>
</evidence>
<dbReference type="Proteomes" id="UP001430149">
    <property type="component" value="Unassembled WGS sequence"/>
</dbReference>
<feature type="transmembrane region" description="Helical" evidence="2">
    <location>
        <begin position="375"/>
        <end position="395"/>
    </location>
</feature>
<feature type="transmembrane region" description="Helical" evidence="2">
    <location>
        <begin position="433"/>
        <end position="455"/>
    </location>
</feature>
<feature type="transmembrane region" description="Helical" evidence="2">
    <location>
        <begin position="268"/>
        <end position="286"/>
    </location>
</feature>
<accession>A0ABS2JXV7</accession>
<organism evidence="3 4">
    <name type="scientific">Dyella flava</name>
    <dbReference type="NCBI Taxonomy" id="1920170"/>
    <lineage>
        <taxon>Bacteria</taxon>
        <taxon>Pseudomonadati</taxon>
        <taxon>Pseudomonadota</taxon>
        <taxon>Gammaproteobacteria</taxon>
        <taxon>Lysobacterales</taxon>
        <taxon>Rhodanobacteraceae</taxon>
        <taxon>Dyella</taxon>
    </lineage>
</organism>
<feature type="transmembrane region" description="Helical" evidence="2">
    <location>
        <begin position="407"/>
        <end position="427"/>
    </location>
</feature>
<name>A0ABS2JXV7_9GAMM</name>
<keyword evidence="2" id="KW-0472">Membrane</keyword>
<comment type="caution">
    <text evidence="3">The sequence shown here is derived from an EMBL/GenBank/DDBJ whole genome shotgun (WGS) entry which is preliminary data.</text>
</comment>
<feature type="transmembrane region" description="Helical" evidence="2">
    <location>
        <begin position="12"/>
        <end position="34"/>
    </location>
</feature>
<keyword evidence="4" id="KW-1185">Reference proteome</keyword>
<feature type="transmembrane region" description="Helical" evidence="2">
    <location>
        <begin position="136"/>
        <end position="153"/>
    </location>
</feature>
<feature type="transmembrane region" description="Helical" evidence="2">
    <location>
        <begin position="346"/>
        <end position="369"/>
    </location>
</feature>